<proteinExistence type="predicted"/>
<protein>
    <submittedName>
        <fullName evidence="2">Uncharacterized protein</fullName>
    </submittedName>
</protein>
<reference evidence="2" key="1">
    <citation type="submission" date="2009-05" db="EMBL/GenBank/DDBJ databases">
        <authorList>
            <person name="Harkins D.M."/>
            <person name="DeShazer D."/>
            <person name="Woods D.E."/>
            <person name="Brinkac L.M."/>
            <person name="Brown K.A."/>
            <person name="Hung G.C."/>
            <person name="Tuanyok A."/>
            <person name="Zhang B."/>
            <person name="Nierman W.C."/>
        </authorList>
    </citation>
    <scope>NUCLEOTIDE SEQUENCE [LARGE SCALE GENOMIC DNA]</scope>
    <source>
        <strain evidence="2">1710a</strain>
    </source>
</reference>
<dbReference type="Proteomes" id="UP000001812">
    <property type="component" value="Chromosome I"/>
</dbReference>
<evidence type="ECO:0000313" key="2">
    <source>
        <dbReference type="EMBL" id="EET07736.1"/>
    </source>
</evidence>
<feature type="region of interest" description="Disordered" evidence="1">
    <location>
        <begin position="1"/>
        <end position="49"/>
    </location>
</feature>
<accession>A0A0E1W610</accession>
<dbReference type="HOGENOM" id="CLU_3133258_0_0_4"/>
<organism evidence="2">
    <name type="scientific">Burkholderia pseudomallei 1710a</name>
    <dbReference type="NCBI Taxonomy" id="320371"/>
    <lineage>
        <taxon>Bacteria</taxon>
        <taxon>Pseudomonadati</taxon>
        <taxon>Pseudomonadota</taxon>
        <taxon>Betaproteobacteria</taxon>
        <taxon>Burkholderiales</taxon>
        <taxon>Burkholderiaceae</taxon>
        <taxon>Burkholderia</taxon>
        <taxon>pseudomallei group</taxon>
    </lineage>
</organism>
<gene>
    <name evidence="2" type="ORF">BURPS1710A_2294</name>
</gene>
<evidence type="ECO:0000256" key="1">
    <source>
        <dbReference type="SAM" id="MobiDB-lite"/>
    </source>
</evidence>
<sequence>MSIARGRRGQPAGCRAGGPAVGVRCIQSGRSRNRGRPSFFRSRSNQENA</sequence>
<name>A0A0E1W610_BURPE</name>
<dbReference type="EMBL" id="CM000832">
    <property type="protein sequence ID" value="EET07736.1"/>
    <property type="molecule type" value="Genomic_DNA"/>
</dbReference>
<dbReference type="AlphaFoldDB" id="A0A0E1W610"/>